<evidence type="ECO:0000256" key="1">
    <source>
        <dbReference type="SAM" id="Coils"/>
    </source>
</evidence>
<dbReference type="Proteomes" id="UP000792063">
    <property type="component" value="Unassembled WGS sequence"/>
</dbReference>
<dbReference type="PANTHER" id="PTHR38909:SF1">
    <property type="entry name" value="G PROTEIN GAMMA DOMAIN-CONTAINING PROTEIN"/>
    <property type="match status" value="1"/>
</dbReference>
<feature type="region of interest" description="Disordered" evidence="2">
    <location>
        <begin position="428"/>
        <end position="447"/>
    </location>
</feature>
<protein>
    <submittedName>
        <fullName evidence="5">Uncharacterized protein</fullName>
    </submittedName>
</protein>
<dbReference type="AlphaFoldDB" id="A0A421F733"/>
<reference evidence="3" key="1">
    <citation type="journal article" date="2015" name="Genom Data">
        <title>Genome sequences of six Phytophthora species associated with forests in New Zealand.</title>
        <authorList>
            <person name="Studholme D.J."/>
            <person name="McDougal R.L."/>
            <person name="Sambles C."/>
            <person name="Hansen E."/>
            <person name="Hardy G."/>
            <person name="Grant M."/>
            <person name="Ganley R.J."/>
            <person name="Williams N.M."/>
        </authorList>
    </citation>
    <scope>NUCLEOTIDE SEQUENCE</scope>
    <source>
        <strain evidence="3">NZFS 2646</strain>
        <strain evidence="4">NZFS 3630</strain>
    </source>
</reference>
<evidence type="ECO:0000313" key="4">
    <source>
        <dbReference type="EMBL" id="KAG2525890.1"/>
    </source>
</evidence>
<dbReference type="Proteomes" id="UP000785171">
    <property type="component" value="Unassembled WGS sequence"/>
</dbReference>
<evidence type="ECO:0000256" key="2">
    <source>
        <dbReference type="SAM" id="MobiDB-lite"/>
    </source>
</evidence>
<evidence type="ECO:0000313" key="6">
    <source>
        <dbReference type="EMBL" id="RLN79709.1"/>
    </source>
</evidence>
<dbReference type="Proteomes" id="UP000285624">
    <property type="component" value="Unassembled WGS sequence"/>
</dbReference>
<dbReference type="PANTHER" id="PTHR38909">
    <property type="entry name" value="G PROTEIN GAMMA DOMAIN-CONTAINING PROTEIN"/>
    <property type="match status" value="1"/>
</dbReference>
<feature type="compositionally biased region" description="Low complexity" evidence="2">
    <location>
        <begin position="321"/>
        <end position="341"/>
    </location>
</feature>
<dbReference type="STRING" id="325452.A0A421F733"/>
<evidence type="ECO:0000313" key="8">
    <source>
        <dbReference type="Proteomes" id="UP000285883"/>
    </source>
</evidence>
<feature type="coiled-coil region" evidence="1">
    <location>
        <begin position="86"/>
        <end position="113"/>
    </location>
</feature>
<dbReference type="Proteomes" id="UP000285883">
    <property type="component" value="Unassembled WGS sequence"/>
</dbReference>
<feature type="coiled-coil region" evidence="1">
    <location>
        <begin position="16"/>
        <end position="43"/>
    </location>
</feature>
<sequence>MDLDEEEALRKAARAGILLLETNKELQEEVNALREQVVALESARPRIHSELEARVQELKSLAEDRKHSVVEANALRNELKTKSSLVTDLLEREDALQQQIEEAQAAKYLAENQLLVLQMELEQQQQRDAAKAEALDRENYAVPNPAATYDSNQASIFTFADYEEMQQQLQATAEENEARTLEVKSLRKEADALRRKAAKLPECIAHIERLEKRNEKLQSSNDTLREERMEERAVLDSLRSMNLVYKKIAESRPFTADCTCSQHPEEADPQKLGVTVRDVLVETNMKLEAELRELREAMNLPHIISENAEEEALEQALKRVGSNSSNGSGSSDTESSTCGDSTDMAHERLIRKVQTLTEKLNLSRDMLRHTKVQWCAAVASQKALEECNKSAQEEISQLTQQLDYHTAALASSDDTDADAREGQIHALVESNDSSKWTEETAPYPAPPGDLNSPLIRCLLDHWTTDKSKVMMLTDWLHNSIRDQSPQRDDGNLFDRYRNCNQMRCRADASL</sequence>
<comment type="caution">
    <text evidence="5">The sequence shown here is derived from an EMBL/GenBank/DDBJ whole genome shotgun (WGS) entry which is preliminary data.</text>
</comment>
<name>A0A421F733_9STRA</name>
<proteinExistence type="predicted"/>
<organism evidence="5 8">
    <name type="scientific">Phytophthora kernoviae</name>
    <dbReference type="NCBI Taxonomy" id="325452"/>
    <lineage>
        <taxon>Eukaryota</taxon>
        <taxon>Sar</taxon>
        <taxon>Stramenopiles</taxon>
        <taxon>Oomycota</taxon>
        <taxon>Peronosporomycetes</taxon>
        <taxon>Peronosporales</taxon>
        <taxon>Peronosporaceae</taxon>
        <taxon>Phytophthora</taxon>
    </lineage>
</organism>
<dbReference type="EMBL" id="JPWV03000125">
    <property type="protein sequence ID" value="KAG2523979.1"/>
    <property type="molecule type" value="Genomic_DNA"/>
</dbReference>
<feature type="region of interest" description="Disordered" evidence="2">
    <location>
        <begin position="314"/>
        <end position="341"/>
    </location>
</feature>
<reference evidence="7 8" key="2">
    <citation type="submission" date="2018-07" db="EMBL/GenBank/DDBJ databases">
        <title>Genome sequencing of oomycete isolates from Chile give support for New Zealand origin for Phytophthora kernoviae and make available the first Nothophytophthora sp. genome.</title>
        <authorList>
            <person name="Studholme D.J."/>
            <person name="Sanfuentes E."/>
            <person name="Panda P."/>
            <person name="Hill R."/>
            <person name="Sambles C."/>
            <person name="Grant M."/>
            <person name="Williams N.M."/>
            <person name="Mcdougal R.L."/>
        </authorList>
    </citation>
    <scope>NUCLEOTIDE SEQUENCE [LARGE SCALE GENOMIC DNA]</scope>
    <source>
        <strain evidence="5">Chile2</strain>
        <strain evidence="6">Chile4</strain>
    </source>
</reference>
<keyword evidence="1" id="KW-0175">Coiled coil</keyword>
<gene>
    <name evidence="5" type="ORF">BBI17_004284</name>
    <name evidence="6" type="ORF">BBO99_00005066</name>
    <name evidence="3" type="ORF">JM16_005149</name>
    <name evidence="4" type="ORF">JM18_004671</name>
</gene>
<dbReference type="EMBL" id="MBDN02000135">
    <property type="protein sequence ID" value="RLN79709.1"/>
    <property type="molecule type" value="Genomic_DNA"/>
</dbReference>
<reference evidence="3" key="3">
    <citation type="submission" date="2020-06" db="EMBL/GenBank/DDBJ databases">
        <authorList>
            <person name="Studholme D.J."/>
        </authorList>
    </citation>
    <scope>NUCLEOTIDE SEQUENCE</scope>
    <source>
        <strain evidence="3">NZFS 2646</strain>
        <strain evidence="4">NZFS 3630</strain>
    </source>
</reference>
<dbReference type="EMBL" id="MAYM02001092">
    <property type="protein sequence ID" value="RLN26760.1"/>
    <property type="molecule type" value="Genomic_DNA"/>
</dbReference>
<feature type="coiled-coil region" evidence="1">
    <location>
        <begin position="159"/>
        <end position="234"/>
    </location>
</feature>
<accession>A0A421F733</accession>
<keyword evidence="7" id="KW-1185">Reference proteome</keyword>
<evidence type="ECO:0000313" key="3">
    <source>
        <dbReference type="EMBL" id="KAG2523979.1"/>
    </source>
</evidence>
<evidence type="ECO:0000313" key="5">
    <source>
        <dbReference type="EMBL" id="RLN26760.1"/>
    </source>
</evidence>
<feature type="coiled-coil region" evidence="1">
    <location>
        <begin position="381"/>
        <end position="408"/>
    </location>
</feature>
<dbReference type="EMBL" id="JPWU03000114">
    <property type="protein sequence ID" value="KAG2525890.1"/>
    <property type="molecule type" value="Genomic_DNA"/>
</dbReference>
<evidence type="ECO:0000313" key="7">
    <source>
        <dbReference type="Proteomes" id="UP000285624"/>
    </source>
</evidence>